<feature type="non-terminal residue" evidence="2">
    <location>
        <position position="144"/>
    </location>
</feature>
<proteinExistence type="predicted"/>
<comment type="caution">
    <text evidence="2">The sequence shown here is derived from an EMBL/GenBank/DDBJ whole genome shotgun (WGS) entry which is preliminary data.</text>
</comment>
<sequence>CFEKDFLEDHGSEHASMRARGRRGLRGPPGAPKLGDSRGSRKEEGVVGVEKQVGKVAAAAGLGAGRKDAARRHVGQTGGASEAAGGGRVSTGGARKGWQWRAEPGKGDYRLYKLGLGTPPVLSPVALCRFLVLPPFCFFWGATT</sequence>
<evidence type="ECO:0000313" key="2">
    <source>
        <dbReference type="EMBL" id="CAI4011730.1"/>
    </source>
</evidence>
<keyword evidence="4" id="KW-1185">Reference proteome</keyword>
<name>A0A9P1DLC2_9DINO</name>
<evidence type="ECO:0000313" key="4">
    <source>
        <dbReference type="Proteomes" id="UP001152797"/>
    </source>
</evidence>
<dbReference type="AlphaFoldDB" id="A0A9P1DLC2"/>
<feature type="compositionally biased region" description="Basic and acidic residues" evidence="1">
    <location>
        <begin position="35"/>
        <end position="45"/>
    </location>
</feature>
<evidence type="ECO:0000313" key="3">
    <source>
        <dbReference type="EMBL" id="CAL4799042.1"/>
    </source>
</evidence>
<feature type="region of interest" description="Disordered" evidence="1">
    <location>
        <begin position="64"/>
        <end position="99"/>
    </location>
</feature>
<gene>
    <name evidence="2" type="ORF">C1SCF055_LOCUS36862</name>
</gene>
<protein>
    <submittedName>
        <fullName evidence="2">Uncharacterized protein</fullName>
    </submittedName>
</protein>
<reference evidence="2" key="1">
    <citation type="submission" date="2022-10" db="EMBL/GenBank/DDBJ databases">
        <authorList>
            <person name="Chen Y."/>
            <person name="Dougan E. K."/>
            <person name="Chan C."/>
            <person name="Rhodes N."/>
            <person name="Thang M."/>
        </authorList>
    </citation>
    <scope>NUCLEOTIDE SEQUENCE</scope>
</reference>
<reference evidence="3 4" key="2">
    <citation type="submission" date="2024-05" db="EMBL/GenBank/DDBJ databases">
        <authorList>
            <person name="Chen Y."/>
            <person name="Shah S."/>
            <person name="Dougan E. K."/>
            <person name="Thang M."/>
            <person name="Chan C."/>
        </authorList>
    </citation>
    <scope>NUCLEOTIDE SEQUENCE [LARGE SCALE GENOMIC DNA]</scope>
</reference>
<feature type="region of interest" description="Disordered" evidence="1">
    <location>
        <begin position="1"/>
        <end position="47"/>
    </location>
</feature>
<dbReference type="EMBL" id="CAMXCT020005223">
    <property type="protein sequence ID" value="CAL1165105.1"/>
    <property type="molecule type" value="Genomic_DNA"/>
</dbReference>
<feature type="non-terminal residue" evidence="2">
    <location>
        <position position="1"/>
    </location>
</feature>
<dbReference type="Proteomes" id="UP001152797">
    <property type="component" value="Unassembled WGS sequence"/>
</dbReference>
<dbReference type="EMBL" id="CAMXCT010005223">
    <property type="protein sequence ID" value="CAI4011730.1"/>
    <property type="molecule type" value="Genomic_DNA"/>
</dbReference>
<accession>A0A9P1DLC2</accession>
<feature type="compositionally biased region" description="Basic and acidic residues" evidence="1">
    <location>
        <begin position="1"/>
        <end position="16"/>
    </location>
</feature>
<evidence type="ECO:0000256" key="1">
    <source>
        <dbReference type="SAM" id="MobiDB-lite"/>
    </source>
</evidence>
<dbReference type="EMBL" id="CAMXCT030005223">
    <property type="protein sequence ID" value="CAL4799042.1"/>
    <property type="molecule type" value="Genomic_DNA"/>
</dbReference>
<organism evidence="2">
    <name type="scientific">Cladocopium goreaui</name>
    <dbReference type="NCBI Taxonomy" id="2562237"/>
    <lineage>
        <taxon>Eukaryota</taxon>
        <taxon>Sar</taxon>
        <taxon>Alveolata</taxon>
        <taxon>Dinophyceae</taxon>
        <taxon>Suessiales</taxon>
        <taxon>Symbiodiniaceae</taxon>
        <taxon>Cladocopium</taxon>
    </lineage>
</organism>